<evidence type="ECO:0000256" key="4">
    <source>
        <dbReference type="ARBA" id="ARBA00022801"/>
    </source>
</evidence>
<dbReference type="SUPFAM" id="SSF50494">
    <property type="entry name" value="Trypsin-like serine proteases"/>
    <property type="match status" value="1"/>
</dbReference>
<dbReference type="OrthoDB" id="7366332at2"/>
<dbReference type="KEGG" id="abq:ABAZ39_27550"/>
<geneLocation type="plasmid" evidence="9">
    <name>p43unnamed</name>
</geneLocation>
<geneLocation type="plasmid" evidence="7 10">
    <name>AbAZ39_p3</name>
</geneLocation>
<dbReference type="EMBL" id="CP007796">
    <property type="protein sequence ID" value="AIB15626.1"/>
    <property type="molecule type" value="Genomic_DNA"/>
</dbReference>
<comment type="similarity">
    <text evidence="1 6">Belongs to the peptidase S1B family.</text>
</comment>
<accession>A0A060DP10</accession>
<dbReference type="PANTHER" id="PTHR15462">
    <property type="entry name" value="SERINE PROTEASE"/>
    <property type="match status" value="1"/>
</dbReference>
<keyword evidence="2 6" id="KW-0645">Protease</keyword>
<dbReference type="Proteomes" id="UP001628281">
    <property type="component" value="Unassembled WGS sequence"/>
</dbReference>
<dbReference type="PANTHER" id="PTHR15462:SF8">
    <property type="entry name" value="SERINE PROTEASE"/>
    <property type="match status" value="1"/>
</dbReference>
<gene>
    <name evidence="7" type="ORF">ABAZ39_27550</name>
    <name evidence="8" type="ORF">ACJ41P_14390</name>
    <name evidence="9" type="ORF">C1S70_30955</name>
</gene>
<organism evidence="7 10">
    <name type="scientific">Azospirillum argentinense</name>
    <dbReference type="NCBI Taxonomy" id="2970906"/>
    <lineage>
        <taxon>Bacteria</taxon>
        <taxon>Pseudomonadati</taxon>
        <taxon>Pseudomonadota</taxon>
        <taxon>Alphaproteobacteria</taxon>
        <taxon>Rhodospirillales</taxon>
        <taxon>Azospirillaceae</taxon>
        <taxon>Azospirillum</taxon>
    </lineage>
</organism>
<evidence type="ECO:0000256" key="2">
    <source>
        <dbReference type="ARBA" id="ARBA00022670"/>
    </source>
</evidence>
<evidence type="ECO:0000256" key="3">
    <source>
        <dbReference type="ARBA" id="ARBA00022729"/>
    </source>
</evidence>
<evidence type="ECO:0000313" key="9">
    <source>
        <dbReference type="EMBL" id="PNQ95055.1"/>
    </source>
</evidence>
<dbReference type="Pfam" id="PF13365">
    <property type="entry name" value="Trypsin_2"/>
    <property type="match status" value="1"/>
</dbReference>
<evidence type="ECO:0000313" key="11">
    <source>
        <dbReference type="Proteomes" id="UP000236268"/>
    </source>
</evidence>
<evidence type="ECO:0000313" key="8">
    <source>
        <dbReference type="EMBL" id="MFL7902321.1"/>
    </source>
</evidence>
<evidence type="ECO:0000256" key="6">
    <source>
        <dbReference type="RuleBase" id="RU004296"/>
    </source>
</evidence>
<dbReference type="RefSeq" id="WP_014242581.1">
    <property type="nucleotide sequence ID" value="NZ_CP007796.1"/>
</dbReference>
<evidence type="ECO:0000313" key="12">
    <source>
        <dbReference type="Proteomes" id="UP001628281"/>
    </source>
</evidence>
<dbReference type="GO" id="GO:0008236">
    <property type="term" value="F:serine-type peptidase activity"/>
    <property type="evidence" value="ECO:0007669"/>
    <property type="project" value="UniProtKB-KW"/>
</dbReference>
<keyword evidence="4 6" id="KW-0378">Hydrolase</keyword>
<dbReference type="GO" id="GO:0006508">
    <property type="term" value="P:proteolysis"/>
    <property type="evidence" value="ECO:0007669"/>
    <property type="project" value="UniProtKB-KW"/>
</dbReference>
<name>A0A060DP10_9PROT</name>
<keyword evidence="12" id="KW-1185">Reference proteome</keyword>
<reference evidence="7 10" key="1">
    <citation type="journal article" date="2014" name="Genome Announc.">
        <title>Complete Genome Sequence of the Model Rhizosphere Strain Azospirillum brasilense Az39, Successfully Applied in Agriculture.</title>
        <authorList>
            <person name="Rivera D."/>
            <person name="Revale S."/>
            <person name="Molina R."/>
            <person name="Gualpa J."/>
            <person name="Puente M."/>
            <person name="Maroniche G."/>
            <person name="Paris G."/>
            <person name="Baker D."/>
            <person name="Clavijo B."/>
            <person name="McLay K."/>
            <person name="Spaepen S."/>
            <person name="Perticari A."/>
            <person name="Vazquez M."/>
            <person name="Wisniewski-Dye F."/>
            <person name="Watkins C."/>
            <person name="Martinez-Abarca F."/>
            <person name="Vanderleyden J."/>
            <person name="Cassan F."/>
        </authorList>
    </citation>
    <scope>NUCLEOTIDE SEQUENCE [LARGE SCALE GENOMIC DNA]</scope>
    <source>
        <strain evidence="7 10">Az39</strain>
        <plasmid evidence="7">AbAZ39_p3</plasmid>
    </source>
</reference>
<evidence type="ECO:0000313" key="10">
    <source>
        <dbReference type="Proteomes" id="UP000027186"/>
    </source>
</evidence>
<dbReference type="Proteomes" id="UP000236268">
    <property type="component" value="Unassembled WGS sequence"/>
</dbReference>
<keyword evidence="5 6" id="KW-0720">Serine protease</keyword>
<reference evidence="8 12" key="3">
    <citation type="submission" date="2024-11" db="EMBL/GenBank/DDBJ databases">
        <title>Draft genome sequences of two bacteria associated to sugarcane roots in Colombia.</title>
        <authorList>
            <person name="Pardo-Diaz S."/>
            <person name="Masmela-Mendoza J."/>
            <person name="Delgadillo-Duran P."/>
            <person name="Bautista E.J."/>
            <person name="Rojas-Tapias D.F."/>
        </authorList>
    </citation>
    <scope>NUCLEOTIDE SEQUENCE [LARGE SCALE GENOMIC DNA]</scope>
    <source>
        <strain evidence="8 12">Ap18</strain>
    </source>
</reference>
<dbReference type="Gene3D" id="2.40.10.10">
    <property type="entry name" value="Trypsin-like serine proteases"/>
    <property type="match status" value="2"/>
</dbReference>
<dbReference type="EMBL" id="JBJLSN010000017">
    <property type="protein sequence ID" value="MFL7902321.1"/>
    <property type="molecule type" value="Genomic_DNA"/>
</dbReference>
<dbReference type="PRINTS" id="PR00839">
    <property type="entry name" value="V8PROTEASE"/>
</dbReference>
<dbReference type="AlphaFoldDB" id="A0A060DP10"/>
<keyword evidence="3" id="KW-0732">Signal</keyword>
<sequence>MSQVEVTSQTEYPWQSIVFITSTYANGEVHTGSGVMVGPNDVLTASHVVYDSTTGQSPIEITVTPAFDPSPFTAPFGSVDAVSWHYNANFDPNGDGLIVSGNGGAGLEGVELDYALLDLGVALGYETGWMEIDPTFVSGSVNLTGFPDLYGNNMMNDMGWVADNPFDDFIDISGLEVHPGNSGGPVWYEENGVGHVVGIVSTGVAAHDVIASYGTLLDWIADNDRLIAAA</sequence>
<dbReference type="EMBL" id="POWG01000063">
    <property type="protein sequence ID" value="PNQ95055.1"/>
    <property type="molecule type" value="Genomic_DNA"/>
</dbReference>
<dbReference type="InterPro" id="IPR009003">
    <property type="entry name" value="Peptidase_S1_PA"/>
</dbReference>
<reference evidence="9 11" key="2">
    <citation type="submission" date="2018-01" db="EMBL/GenBank/DDBJ databases">
        <title>Whole genome sequence of Azospirillum brasilense REC3 isolated from strawberry roots.</title>
        <authorList>
            <person name="Fontana C.A."/>
            <person name="Salazar S.M."/>
            <person name="Bassi D."/>
            <person name="Puglisi E."/>
            <person name="Lovaisa N.C."/>
            <person name="Toffoli L.M."/>
            <person name="Pedraza R."/>
            <person name="Cocconcelli P.S."/>
        </authorList>
    </citation>
    <scope>NUCLEOTIDE SEQUENCE [LARGE SCALE GENOMIC DNA]</scope>
    <source>
        <strain evidence="9 11">REC3</strain>
        <plasmid evidence="9">p43unnamed</plasmid>
    </source>
</reference>
<evidence type="ECO:0000256" key="1">
    <source>
        <dbReference type="ARBA" id="ARBA00008764"/>
    </source>
</evidence>
<dbReference type="InterPro" id="IPR050966">
    <property type="entry name" value="Glutamyl_endopeptidase"/>
</dbReference>
<accession>A0A2K1FR93</accession>
<dbReference type="InterPro" id="IPR008256">
    <property type="entry name" value="Peptidase_S1B"/>
</dbReference>
<dbReference type="EC" id="3.4.21.-" evidence="6"/>
<dbReference type="Proteomes" id="UP000027186">
    <property type="component" value="Plasmid AbAZ39_p3"/>
</dbReference>
<protein>
    <recommendedName>
        <fullName evidence="6">Serine protease</fullName>
        <ecNumber evidence="6">3.4.21.-</ecNumber>
    </recommendedName>
</protein>
<evidence type="ECO:0000313" key="7">
    <source>
        <dbReference type="EMBL" id="AIB15626.1"/>
    </source>
</evidence>
<proteinExistence type="inferred from homology"/>
<dbReference type="InterPro" id="IPR043504">
    <property type="entry name" value="Peptidase_S1_PA_chymotrypsin"/>
</dbReference>
<keyword evidence="7" id="KW-0614">Plasmid</keyword>
<evidence type="ECO:0000256" key="5">
    <source>
        <dbReference type="ARBA" id="ARBA00022825"/>
    </source>
</evidence>